<evidence type="ECO:0000313" key="2">
    <source>
        <dbReference type="Proteomes" id="UP001218188"/>
    </source>
</evidence>
<dbReference type="AlphaFoldDB" id="A0AAD6SAV6"/>
<comment type="caution">
    <text evidence="1">The sequence shown here is derived from an EMBL/GenBank/DDBJ whole genome shotgun (WGS) entry which is preliminary data.</text>
</comment>
<dbReference type="EMBL" id="JARJCM010000175">
    <property type="protein sequence ID" value="KAJ7024120.1"/>
    <property type="molecule type" value="Genomic_DNA"/>
</dbReference>
<organism evidence="1 2">
    <name type="scientific">Mycena alexandri</name>
    <dbReference type="NCBI Taxonomy" id="1745969"/>
    <lineage>
        <taxon>Eukaryota</taxon>
        <taxon>Fungi</taxon>
        <taxon>Dikarya</taxon>
        <taxon>Basidiomycota</taxon>
        <taxon>Agaricomycotina</taxon>
        <taxon>Agaricomycetes</taxon>
        <taxon>Agaricomycetidae</taxon>
        <taxon>Agaricales</taxon>
        <taxon>Marasmiineae</taxon>
        <taxon>Mycenaceae</taxon>
        <taxon>Mycena</taxon>
    </lineage>
</organism>
<reference evidence="1" key="1">
    <citation type="submission" date="2023-03" db="EMBL/GenBank/DDBJ databases">
        <title>Massive genome expansion in bonnet fungi (Mycena s.s.) driven by repeated elements and novel gene families across ecological guilds.</title>
        <authorList>
            <consortium name="Lawrence Berkeley National Laboratory"/>
            <person name="Harder C.B."/>
            <person name="Miyauchi S."/>
            <person name="Viragh M."/>
            <person name="Kuo A."/>
            <person name="Thoen E."/>
            <person name="Andreopoulos B."/>
            <person name="Lu D."/>
            <person name="Skrede I."/>
            <person name="Drula E."/>
            <person name="Henrissat B."/>
            <person name="Morin E."/>
            <person name="Kohler A."/>
            <person name="Barry K."/>
            <person name="LaButti K."/>
            <person name="Morin E."/>
            <person name="Salamov A."/>
            <person name="Lipzen A."/>
            <person name="Mereny Z."/>
            <person name="Hegedus B."/>
            <person name="Baldrian P."/>
            <person name="Stursova M."/>
            <person name="Weitz H."/>
            <person name="Taylor A."/>
            <person name="Grigoriev I.V."/>
            <person name="Nagy L.G."/>
            <person name="Martin F."/>
            <person name="Kauserud H."/>
        </authorList>
    </citation>
    <scope>NUCLEOTIDE SEQUENCE</scope>
    <source>
        <strain evidence="1">CBHHK200</strain>
    </source>
</reference>
<keyword evidence="2" id="KW-1185">Reference proteome</keyword>
<gene>
    <name evidence="1" type="ORF">C8F04DRAFT_1192751</name>
</gene>
<accession>A0AAD6SAV6</accession>
<dbReference type="Proteomes" id="UP001218188">
    <property type="component" value="Unassembled WGS sequence"/>
</dbReference>
<name>A0AAD6SAV6_9AGAR</name>
<sequence length="154" mass="17046">MSESFVPNCAVFGSTSSLASYASPPCAASAAETSFLVFVPTPTPLWPFRSHSPQALREPHVPRRRPSSAMVFQPLCSLNLFLGIPRKPSVPRTPRQCLSLSLRQPRHAYGFFRANCLLPSPYSLRTPRQCPSWSFPATTTPLCPFSHFVVELLV</sequence>
<proteinExistence type="predicted"/>
<protein>
    <submittedName>
        <fullName evidence="1">Uncharacterized protein</fullName>
    </submittedName>
</protein>
<evidence type="ECO:0000313" key="1">
    <source>
        <dbReference type="EMBL" id="KAJ7024120.1"/>
    </source>
</evidence>